<name>Q21A70_RHOPB</name>
<accession>Q21A70</accession>
<dbReference type="GO" id="GO:0005506">
    <property type="term" value="F:iron ion binding"/>
    <property type="evidence" value="ECO:0007669"/>
    <property type="project" value="InterPro"/>
</dbReference>
<dbReference type="RefSeq" id="WP_011471621.1">
    <property type="nucleotide sequence ID" value="NC_007925.1"/>
</dbReference>
<dbReference type="GO" id="GO:0022900">
    <property type="term" value="P:electron transport chain"/>
    <property type="evidence" value="ECO:0007669"/>
    <property type="project" value="InterPro"/>
</dbReference>
<dbReference type="GO" id="GO:0020037">
    <property type="term" value="F:heme binding"/>
    <property type="evidence" value="ECO:0007669"/>
    <property type="project" value="InterPro"/>
</dbReference>
<dbReference type="STRING" id="316056.RPC_1153"/>
<evidence type="ECO:0000256" key="1">
    <source>
        <dbReference type="SAM" id="SignalP"/>
    </source>
</evidence>
<dbReference type="KEGG" id="rpc:RPC_1153"/>
<dbReference type="OrthoDB" id="6402114at2"/>
<dbReference type="EMBL" id="CP000301">
    <property type="protein sequence ID" value="ABD86716.1"/>
    <property type="molecule type" value="Genomic_DNA"/>
</dbReference>
<dbReference type="HOGENOM" id="CLU_137340_0_0_5"/>
<organism evidence="2">
    <name type="scientific">Rhodopseudomonas palustris (strain BisB18)</name>
    <dbReference type="NCBI Taxonomy" id="316056"/>
    <lineage>
        <taxon>Bacteria</taxon>
        <taxon>Pseudomonadati</taxon>
        <taxon>Pseudomonadota</taxon>
        <taxon>Alphaproteobacteria</taxon>
        <taxon>Hyphomicrobiales</taxon>
        <taxon>Nitrobacteraceae</taxon>
        <taxon>Rhodopseudomonas</taxon>
    </lineage>
</organism>
<gene>
    <name evidence="2" type="ordered locus">RPC_1153</name>
</gene>
<proteinExistence type="predicted"/>
<keyword evidence="1" id="KW-0732">Signal</keyword>
<reference evidence="2" key="1">
    <citation type="submission" date="2006-03" db="EMBL/GenBank/DDBJ databases">
        <title>Complete sequence of Rhodopseudomonas palustris BisB18.</title>
        <authorList>
            <consortium name="US DOE Joint Genome Institute"/>
            <person name="Copeland A."/>
            <person name="Lucas S."/>
            <person name="Lapidus A."/>
            <person name="Barry K."/>
            <person name="Detter J.C."/>
            <person name="Glavina del Rio T."/>
            <person name="Hammon N."/>
            <person name="Israni S."/>
            <person name="Dalin E."/>
            <person name="Tice H."/>
            <person name="Pitluck S."/>
            <person name="Chain P."/>
            <person name="Malfatti S."/>
            <person name="Shin M."/>
            <person name="Vergez L."/>
            <person name="Schmutz J."/>
            <person name="Larimer F."/>
            <person name="Land M."/>
            <person name="Hauser L."/>
            <person name="Pelletier D.A."/>
            <person name="Kyrpides N."/>
            <person name="Anderson I."/>
            <person name="Oda Y."/>
            <person name="Harwood C.S."/>
            <person name="Richardson P."/>
        </authorList>
    </citation>
    <scope>NUCLEOTIDE SEQUENCE [LARGE SCALE GENOMIC DNA]</scope>
    <source>
        <strain evidence="2">BisB18</strain>
    </source>
</reference>
<feature type="chain" id="PRO_5004199470" description="Cytochrome c domain-containing protein" evidence="1">
    <location>
        <begin position="23"/>
        <end position="151"/>
    </location>
</feature>
<dbReference type="eggNOG" id="ENOG5032SIM">
    <property type="taxonomic scope" value="Bacteria"/>
</dbReference>
<dbReference type="AlphaFoldDB" id="Q21A70"/>
<dbReference type="InterPro" id="IPR010980">
    <property type="entry name" value="Cyt_c/b562"/>
</dbReference>
<evidence type="ECO:0000313" key="2">
    <source>
        <dbReference type="EMBL" id="ABD86716.1"/>
    </source>
</evidence>
<evidence type="ECO:0008006" key="3">
    <source>
        <dbReference type="Google" id="ProtNLM"/>
    </source>
</evidence>
<protein>
    <recommendedName>
        <fullName evidence="3">Cytochrome c domain-containing protein</fullName>
    </recommendedName>
</protein>
<dbReference type="GO" id="GO:0009055">
    <property type="term" value="F:electron transfer activity"/>
    <property type="evidence" value="ECO:0007669"/>
    <property type="project" value="InterPro"/>
</dbReference>
<feature type="signal peptide" evidence="1">
    <location>
        <begin position="1"/>
        <end position="22"/>
    </location>
</feature>
<sequence>MTPRWLVFGLLAVVASSSLAIAQPRYATRDNNPRLADIMEAARVRHLKLWYAGKARNWELADYETAQIKARLEDAASLYQSLPLSDVTGMATPIDALTAAIAAKNPAKFAAAFDHLTAGCNACHQNNERGFIAIRQPTSQPFSNQEFDGKR</sequence>
<dbReference type="SUPFAM" id="SSF47175">
    <property type="entry name" value="Cytochromes"/>
    <property type="match status" value="1"/>
</dbReference>